<organism evidence="1 2">
    <name type="scientific">Anaerostipes caccae (strain DSM 14662 / CCUG 47493 / JCM 13470 / NCIMB 13811 / L1-92)</name>
    <dbReference type="NCBI Taxonomy" id="411490"/>
    <lineage>
        <taxon>Bacteria</taxon>
        <taxon>Bacillati</taxon>
        <taxon>Bacillota</taxon>
        <taxon>Clostridia</taxon>
        <taxon>Lachnospirales</taxon>
        <taxon>Lachnospiraceae</taxon>
        <taxon>Anaerostipes</taxon>
    </lineage>
</organism>
<proteinExistence type="predicted"/>
<dbReference type="EMBL" id="ABAX03000037">
    <property type="protein sequence ID" value="EDR96025.1"/>
    <property type="molecule type" value="Genomic_DNA"/>
</dbReference>
<keyword evidence="2" id="KW-1185">Reference proteome</keyword>
<reference evidence="1" key="1">
    <citation type="submission" date="2007-11" db="EMBL/GenBank/DDBJ databases">
        <authorList>
            <person name="Fulton L."/>
            <person name="Clifton S."/>
            <person name="Fulton B."/>
            <person name="Xu J."/>
            <person name="Minx P."/>
            <person name="Pepin K.H."/>
            <person name="Johnson M."/>
            <person name="Thiruvilangam P."/>
            <person name="Bhonagiri V."/>
            <person name="Nash W.E."/>
            <person name="Mardis E.R."/>
            <person name="Wilson R.K."/>
        </authorList>
    </citation>
    <scope>NUCLEOTIDE SEQUENCE [LARGE SCALE GENOMIC DNA]</scope>
    <source>
        <strain evidence="1">DSM 14662</strain>
    </source>
</reference>
<evidence type="ECO:0000313" key="2">
    <source>
        <dbReference type="Proteomes" id="UP000004935"/>
    </source>
</evidence>
<dbReference type="HOGENOM" id="CLU_2140628_0_0_9"/>
<name>B0MIA1_ANACD</name>
<evidence type="ECO:0000313" key="1">
    <source>
        <dbReference type="EMBL" id="EDR96025.1"/>
    </source>
</evidence>
<protein>
    <submittedName>
        <fullName evidence="1">Uncharacterized protein</fullName>
    </submittedName>
</protein>
<reference evidence="1" key="2">
    <citation type="submission" date="2013-11" db="EMBL/GenBank/DDBJ databases">
        <title>Draft genome sequence of Anaerostipes caccae (DSM 14662).</title>
        <authorList>
            <person name="Sudarsanam P."/>
            <person name="Ley R."/>
            <person name="Guruge J."/>
            <person name="Turnbaugh P.J."/>
            <person name="Mahowald M."/>
            <person name="Liep D."/>
            <person name="Gordon J."/>
        </authorList>
    </citation>
    <scope>NUCLEOTIDE SEQUENCE</scope>
    <source>
        <strain evidence="1">DSM 14662</strain>
    </source>
</reference>
<dbReference type="AlphaFoldDB" id="B0MIA1"/>
<comment type="caution">
    <text evidence="1">The sequence shown here is derived from an EMBL/GenBank/DDBJ whole genome shotgun (WGS) entry which is preliminary data.</text>
</comment>
<gene>
    <name evidence="1" type="ORF">ANACAC_03355</name>
</gene>
<accession>B0MIA1</accession>
<dbReference type="Proteomes" id="UP000004935">
    <property type="component" value="Unassembled WGS sequence"/>
</dbReference>
<sequence length="112" mass="13148">MDISIHNTFYSVNTVYLSYPQKNIHKSTLWTCPVLVFIVQELKLDCNCYYRDKIIILKSVVAGRGNIAAEHNTQIEKKHRTRWASPTLQLPNPSLFERLDNFAYQMRFDVVK</sequence>